<evidence type="ECO:0000256" key="1">
    <source>
        <dbReference type="ARBA" id="ARBA00004651"/>
    </source>
</evidence>
<keyword evidence="4" id="KW-0812">Transmembrane</keyword>
<dbReference type="RefSeq" id="WP_184092893.1">
    <property type="nucleotide sequence ID" value="NZ_AP023367.1"/>
</dbReference>
<evidence type="ECO:0000313" key="8">
    <source>
        <dbReference type="Proteomes" id="UP000515561"/>
    </source>
</evidence>
<keyword evidence="6" id="KW-0472">Membrane</keyword>
<dbReference type="GO" id="GO:0015109">
    <property type="term" value="F:chromate transmembrane transporter activity"/>
    <property type="evidence" value="ECO:0007669"/>
    <property type="project" value="InterPro"/>
</dbReference>
<dbReference type="InterPro" id="IPR052518">
    <property type="entry name" value="CHR_Transporter"/>
</dbReference>
<keyword evidence="3" id="KW-1003">Cell membrane</keyword>
<evidence type="ECO:0000313" key="7">
    <source>
        <dbReference type="EMBL" id="BCJ93716.1"/>
    </source>
</evidence>
<dbReference type="Pfam" id="PF02417">
    <property type="entry name" value="Chromate_transp"/>
    <property type="match status" value="1"/>
</dbReference>
<protein>
    <submittedName>
        <fullName evidence="7">Chromate transporter</fullName>
    </submittedName>
</protein>
<comment type="similarity">
    <text evidence="2">Belongs to the chromate ion transporter (CHR) (TC 2.A.51) family.</text>
</comment>
<keyword evidence="8" id="KW-1185">Reference proteome</keyword>
<gene>
    <name evidence="7" type="ORF">acsn021_12850</name>
</gene>
<dbReference type="PANTHER" id="PTHR43663:SF1">
    <property type="entry name" value="CHROMATE TRANSPORTER"/>
    <property type="match status" value="1"/>
</dbReference>
<evidence type="ECO:0000256" key="5">
    <source>
        <dbReference type="ARBA" id="ARBA00022989"/>
    </source>
</evidence>
<dbReference type="InterPro" id="IPR003370">
    <property type="entry name" value="Chromate_transpt"/>
</dbReference>
<sequence length="189" mass="20672">MKHTSKFYLQLFSSTFYISAFTFGGGFVIIPLLKKKFADDLKWIKEKDIIHITAIAQSTPGSVAVNASVLIGYQCGGLVGALLAILGTVLPPFLILSLVSLFYNTFQNNIAINLLLRGMQAGIAAVLVDVVFTMGREICKKKEAFSILMMLISFLAAYFFGINIALLILACGVIGAIQTMYRMRKGKET</sequence>
<dbReference type="GO" id="GO:0005886">
    <property type="term" value="C:plasma membrane"/>
    <property type="evidence" value="ECO:0007669"/>
    <property type="project" value="UniProtKB-SubCell"/>
</dbReference>
<evidence type="ECO:0000256" key="6">
    <source>
        <dbReference type="ARBA" id="ARBA00023136"/>
    </source>
</evidence>
<organism evidence="7 8">
    <name type="scientific">Anaerocolumna cellulosilytica</name>
    <dbReference type="NCBI Taxonomy" id="433286"/>
    <lineage>
        <taxon>Bacteria</taxon>
        <taxon>Bacillati</taxon>
        <taxon>Bacillota</taxon>
        <taxon>Clostridia</taxon>
        <taxon>Lachnospirales</taxon>
        <taxon>Lachnospiraceae</taxon>
        <taxon>Anaerocolumna</taxon>
    </lineage>
</organism>
<dbReference type="EMBL" id="AP023367">
    <property type="protein sequence ID" value="BCJ93716.1"/>
    <property type="molecule type" value="Genomic_DNA"/>
</dbReference>
<comment type="subcellular location">
    <subcellularLocation>
        <location evidence="1">Cell membrane</location>
        <topology evidence="1">Multi-pass membrane protein</topology>
    </subcellularLocation>
</comment>
<dbReference type="AlphaFoldDB" id="A0A6S6QVL2"/>
<dbReference type="PANTHER" id="PTHR43663">
    <property type="entry name" value="CHROMATE TRANSPORT PROTEIN-RELATED"/>
    <property type="match status" value="1"/>
</dbReference>
<evidence type="ECO:0000256" key="4">
    <source>
        <dbReference type="ARBA" id="ARBA00022692"/>
    </source>
</evidence>
<name>A0A6S6QVL2_9FIRM</name>
<dbReference type="KEGG" id="acel:acsn021_12850"/>
<dbReference type="Proteomes" id="UP000515561">
    <property type="component" value="Chromosome"/>
</dbReference>
<reference evidence="7 8" key="1">
    <citation type="journal article" date="2016" name="Int. J. Syst. Evol. Microbiol.">
        <title>Descriptions of Anaerotaenia torta gen. nov., sp. nov. and Anaerocolumna cellulosilytica gen. nov., sp. nov. isolated from a methanogenic reactor of cattle waste.</title>
        <authorList>
            <person name="Uek A."/>
            <person name="Ohtaki Y."/>
            <person name="Kaku N."/>
            <person name="Ueki K."/>
        </authorList>
    </citation>
    <scope>NUCLEOTIDE SEQUENCE [LARGE SCALE GENOMIC DNA]</scope>
    <source>
        <strain evidence="7 8">SN021</strain>
    </source>
</reference>
<evidence type="ECO:0000256" key="3">
    <source>
        <dbReference type="ARBA" id="ARBA00022475"/>
    </source>
</evidence>
<accession>A0A6S6QVL2</accession>
<proteinExistence type="inferred from homology"/>
<evidence type="ECO:0000256" key="2">
    <source>
        <dbReference type="ARBA" id="ARBA00005262"/>
    </source>
</evidence>
<keyword evidence="5" id="KW-1133">Transmembrane helix</keyword>